<organism evidence="3 4">
    <name type="scientific">Xylona heveae (strain CBS 132557 / TC161)</name>
    <dbReference type="NCBI Taxonomy" id="1328760"/>
    <lineage>
        <taxon>Eukaryota</taxon>
        <taxon>Fungi</taxon>
        <taxon>Dikarya</taxon>
        <taxon>Ascomycota</taxon>
        <taxon>Pezizomycotina</taxon>
        <taxon>Xylonomycetes</taxon>
        <taxon>Xylonales</taxon>
        <taxon>Xylonaceae</taxon>
        <taxon>Xylona</taxon>
    </lineage>
</organism>
<dbReference type="OMA" id="CHEAGLV"/>
<sequence length="312" mass="35413">MNLSRLPLPLLYIRLTLDRSHRMHIPAYDLRIHYRDFAYQNSRRLRMANPNISEATAKTFAELLSGPIVDIHVGSDENKRSWSLHRNLLCHHSDYFAEVFPEDAKKKSGHQLDLPEDDPGGFELLVKWLYQGRIDDVSDMPVERKWDYATACQKLYVLCERFNISQLKNVAMDQYRKGIHQAGLVPDPEEIKPIYDKAAPGSPFRKLVIRIAARQIMDPDQDKDAQSYRSCFEGNPDFAVDLVNAIREGAGGKLFADPTEDGDCEYHEHENGASCESKETQVNGIVRGRGPKGKDKGKQRASDANILSDATE</sequence>
<feature type="compositionally biased region" description="Basic and acidic residues" evidence="1">
    <location>
        <begin position="292"/>
        <end position="301"/>
    </location>
</feature>
<evidence type="ECO:0000256" key="1">
    <source>
        <dbReference type="SAM" id="MobiDB-lite"/>
    </source>
</evidence>
<keyword evidence="4" id="KW-1185">Reference proteome</keyword>
<dbReference type="Pfam" id="PF00651">
    <property type="entry name" value="BTB"/>
    <property type="match status" value="1"/>
</dbReference>
<name>A0A165HGS1_XYLHT</name>
<dbReference type="RefSeq" id="XP_018189045.1">
    <property type="nucleotide sequence ID" value="XM_018334252.1"/>
</dbReference>
<dbReference type="PANTHER" id="PTHR47843:SF2">
    <property type="entry name" value="BTB DOMAIN-CONTAINING PROTEIN"/>
    <property type="match status" value="1"/>
</dbReference>
<dbReference type="InterPro" id="IPR011333">
    <property type="entry name" value="SKP1/BTB/POZ_sf"/>
</dbReference>
<dbReference type="SUPFAM" id="SSF54695">
    <property type="entry name" value="POZ domain"/>
    <property type="match status" value="1"/>
</dbReference>
<dbReference type="STRING" id="1328760.A0A165HGS1"/>
<dbReference type="PANTHER" id="PTHR47843">
    <property type="entry name" value="BTB DOMAIN-CONTAINING PROTEIN-RELATED"/>
    <property type="match status" value="1"/>
</dbReference>
<reference evidence="3 4" key="1">
    <citation type="journal article" date="2016" name="Fungal Biol.">
        <title>The genome of Xylona heveae provides a window into fungal endophytism.</title>
        <authorList>
            <person name="Gazis R."/>
            <person name="Kuo A."/>
            <person name="Riley R."/>
            <person name="LaButti K."/>
            <person name="Lipzen A."/>
            <person name="Lin J."/>
            <person name="Amirebrahimi M."/>
            <person name="Hesse C.N."/>
            <person name="Spatafora J.W."/>
            <person name="Henrissat B."/>
            <person name="Hainaut M."/>
            <person name="Grigoriev I.V."/>
            <person name="Hibbett D.S."/>
        </authorList>
    </citation>
    <scope>NUCLEOTIDE SEQUENCE [LARGE SCALE GENOMIC DNA]</scope>
    <source>
        <strain evidence="3 4">TC161</strain>
    </source>
</reference>
<feature type="domain" description="BTB" evidence="2">
    <location>
        <begin position="69"/>
        <end position="138"/>
    </location>
</feature>
<accession>A0A165HGS1</accession>
<dbReference type="AlphaFoldDB" id="A0A165HGS1"/>
<gene>
    <name evidence="3" type="ORF">L228DRAFT_260309</name>
</gene>
<dbReference type="EMBL" id="KV407457">
    <property type="protein sequence ID" value="KZF23490.1"/>
    <property type="molecule type" value="Genomic_DNA"/>
</dbReference>
<dbReference type="InterPro" id="IPR000210">
    <property type="entry name" value="BTB/POZ_dom"/>
</dbReference>
<protein>
    <recommendedName>
        <fullName evidence="2">BTB domain-containing protein</fullName>
    </recommendedName>
</protein>
<dbReference type="InParanoid" id="A0A165HGS1"/>
<feature type="compositionally biased region" description="Basic and acidic residues" evidence="1">
    <location>
        <begin position="264"/>
        <end position="279"/>
    </location>
</feature>
<proteinExistence type="predicted"/>
<dbReference type="OrthoDB" id="194443at2759"/>
<feature type="region of interest" description="Disordered" evidence="1">
    <location>
        <begin position="260"/>
        <end position="312"/>
    </location>
</feature>
<dbReference type="Gene3D" id="3.30.710.10">
    <property type="entry name" value="Potassium Channel Kv1.1, Chain A"/>
    <property type="match status" value="1"/>
</dbReference>
<evidence type="ECO:0000259" key="2">
    <source>
        <dbReference type="PROSITE" id="PS50097"/>
    </source>
</evidence>
<dbReference type="GeneID" id="28899389"/>
<dbReference type="CDD" id="cd18186">
    <property type="entry name" value="BTB_POZ_ZBTB_KLHL-like"/>
    <property type="match status" value="1"/>
</dbReference>
<evidence type="ECO:0000313" key="4">
    <source>
        <dbReference type="Proteomes" id="UP000076632"/>
    </source>
</evidence>
<evidence type="ECO:0000313" key="3">
    <source>
        <dbReference type="EMBL" id="KZF23490.1"/>
    </source>
</evidence>
<dbReference type="Proteomes" id="UP000076632">
    <property type="component" value="Unassembled WGS sequence"/>
</dbReference>
<dbReference type="PROSITE" id="PS50097">
    <property type="entry name" value="BTB"/>
    <property type="match status" value="1"/>
</dbReference>